<dbReference type="OrthoDB" id="366311at2"/>
<accession>E1RCG6</accession>
<protein>
    <recommendedName>
        <fullName evidence="6">TIGR03545 family protein</fullName>
    </recommendedName>
</protein>
<keyword evidence="1" id="KW-0175">Coiled coil</keyword>
<organism evidence="4 5">
    <name type="scientific">Sediminispirochaeta smaragdinae (strain DSM 11293 / JCM 15392 / SEBR 4228)</name>
    <name type="common">Spirochaeta smaragdinae</name>
    <dbReference type="NCBI Taxonomy" id="573413"/>
    <lineage>
        <taxon>Bacteria</taxon>
        <taxon>Pseudomonadati</taxon>
        <taxon>Spirochaetota</taxon>
        <taxon>Spirochaetia</taxon>
        <taxon>Spirochaetales</taxon>
        <taxon>Spirochaetaceae</taxon>
        <taxon>Sediminispirochaeta</taxon>
    </lineage>
</organism>
<evidence type="ECO:0000256" key="2">
    <source>
        <dbReference type="SAM" id="MobiDB-lite"/>
    </source>
</evidence>
<keyword evidence="3" id="KW-1133">Transmembrane helix</keyword>
<dbReference type="Proteomes" id="UP000002318">
    <property type="component" value="Chromosome"/>
</dbReference>
<keyword evidence="3" id="KW-0812">Transmembrane</keyword>
<gene>
    <name evidence="4" type="ordered locus">Spirs_0912</name>
</gene>
<feature type="compositionally biased region" description="Basic and acidic residues" evidence="2">
    <location>
        <begin position="198"/>
        <end position="214"/>
    </location>
</feature>
<evidence type="ECO:0000313" key="4">
    <source>
        <dbReference type="EMBL" id="ADK80046.1"/>
    </source>
</evidence>
<evidence type="ECO:0000256" key="1">
    <source>
        <dbReference type="SAM" id="Coils"/>
    </source>
</evidence>
<dbReference type="RefSeq" id="WP_013253510.1">
    <property type="nucleotide sequence ID" value="NC_014364.1"/>
</dbReference>
<proteinExistence type="predicted"/>
<dbReference type="HOGENOM" id="CLU_021738_0_0_12"/>
<dbReference type="EMBL" id="CP002116">
    <property type="protein sequence ID" value="ADK80046.1"/>
    <property type="molecule type" value="Genomic_DNA"/>
</dbReference>
<dbReference type="KEGG" id="ssm:Spirs_0912"/>
<evidence type="ECO:0008006" key="6">
    <source>
        <dbReference type="Google" id="ProtNLM"/>
    </source>
</evidence>
<dbReference type="STRING" id="573413.Spirs_0912"/>
<keyword evidence="3" id="KW-0472">Membrane</keyword>
<dbReference type="AlphaFoldDB" id="E1RCG6"/>
<name>E1RCG6_SEDSS</name>
<evidence type="ECO:0000313" key="5">
    <source>
        <dbReference type="Proteomes" id="UP000002318"/>
    </source>
</evidence>
<dbReference type="eggNOG" id="COG1196">
    <property type="taxonomic scope" value="Bacteria"/>
</dbReference>
<sequence>MKKLPKRFRKALSQKQLQKKILSRIHLPKEKELVRSLYKQGDDGRFRMEIPQDPGTAKHLKKLAKTIGKNKGIVTTWKLGILLIPIAAVLVFSFLFADRLTQQGIEQSLEGIFGAKVDAAGVDLSLLSGRISLASLTVADKEKPMKNLFELGPTVMDIDLAQLLKRRFIIEKAESRSILFGTDRQVSGVLEAATEGKGAQKDDAKKEEESQLGKIEKTGQELITSSTQSLLDRYRSSLASPELLTQGKEELEGLSASWETRVESYDDQLRDLRHGTEALLKRDIGDLKSPEAIASYVRELSDLKTSVQQIGDDFESGLQAVREDSDRASAYTKEIEAAVEQDRAFLREMADSFRSDSVSAVGANAERMLTERFGSLVPTAKKVIGYIGKLSEEKKSKEESSDRKENSRQGELIHFVDDQRPSFLLQSLLVEFGESGDTGYTRVSLSDISSNPKGWKRPMTLSVGMVTDSGDIETDTAASVTDEGTSVDTELNLKRIPVETGPMSELGIAGISAQAAIALQTVMDQHLTGTGEGNIRLEEINYDFNPSQDLLSRAARAVLTENTSITLITDFSLDRGIISSLKVKTDLDDKIGKALMRFGKQEAMAQSEKLLADFNASITEELAQVKGAEATLHALSLAIASDKSESDQIEREIERQKAEAEQRAKRIIEQKADEGKKALESLGRSFGF</sequence>
<feature type="transmembrane region" description="Helical" evidence="3">
    <location>
        <begin position="79"/>
        <end position="97"/>
    </location>
</feature>
<feature type="region of interest" description="Disordered" evidence="2">
    <location>
        <begin position="194"/>
        <end position="214"/>
    </location>
</feature>
<keyword evidence="5" id="KW-1185">Reference proteome</keyword>
<evidence type="ECO:0000256" key="3">
    <source>
        <dbReference type="SAM" id="Phobius"/>
    </source>
</evidence>
<reference evidence="4 5" key="1">
    <citation type="journal article" date="2010" name="Stand. Genomic Sci.">
        <title>Complete genome sequence of Spirochaeta smaragdinae type strain (SEBR 4228).</title>
        <authorList>
            <person name="Mavromatis K."/>
            <person name="Yasawong M."/>
            <person name="Chertkov O."/>
            <person name="Lapidus A."/>
            <person name="Lucas S."/>
            <person name="Nolan M."/>
            <person name="Del Rio T.G."/>
            <person name="Tice H."/>
            <person name="Cheng J.F."/>
            <person name="Pitluck S."/>
            <person name="Liolios K."/>
            <person name="Ivanova N."/>
            <person name="Tapia R."/>
            <person name="Han C."/>
            <person name="Bruce D."/>
            <person name="Goodwin L."/>
            <person name="Pati A."/>
            <person name="Chen A."/>
            <person name="Palaniappan K."/>
            <person name="Land M."/>
            <person name="Hauser L."/>
            <person name="Chang Y.J."/>
            <person name="Jeffries C.D."/>
            <person name="Detter J.C."/>
            <person name="Rohde M."/>
            <person name="Brambilla E."/>
            <person name="Spring S."/>
            <person name="Goker M."/>
            <person name="Sikorski J."/>
            <person name="Woyke T."/>
            <person name="Bristow J."/>
            <person name="Eisen J.A."/>
            <person name="Markowitz V."/>
            <person name="Hugenholtz P."/>
            <person name="Klenk H.P."/>
            <person name="Kyrpides N.C."/>
        </authorList>
    </citation>
    <scope>NUCLEOTIDE SEQUENCE [LARGE SCALE GENOMIC DNA]</scope>
    <source>
        <strain evidence="5">DSM 11293 / JCM 15392 / SEBR 4228</strain>
    </source>
</reference>
<feature type="coiled-coil region" evidence="1">
    <location>
        <begin position="639"/>
        <end position="677"/>
    </location>
</feature>